<keyword evidence="5" id="KW-1133">Transmembrane helix</keyword>
<dbReference type="InterPro" id="IPR052041">
    <property type="entry name" value="Nucleic_acid_metab_PIN/TRAM"/>
</dbReference>
<dbReference type="SUPFAM" id="SSF88723">
    <property type="entry name" value="PIN domain-like"/>
    <property type="match status" value="1"/>
</dbReference>
<comment type="caution">
    <text evidence="7">The sequence shown here is derived from an EMBL/GenBank/DDBJ whole genome shotgun (WGS) entry which is preliminary data.</text>
</comment>
<keyword evidence="5" id="KW-0472">Membrane</keyword>
<dbReference type="InterPro" id="IPR002716">
    <property type="entry name" value="PIN_dom"/>
</dbReference>
<comment type="cofactor">
    <cofactor evidence="1">
        <name>Mg(2+)</name>
        <dbReference type="ChEBI" id="CHEBI:18420"/>
    </cofactor>
</comment>
<feature type="domain" description="TRAM" evidence="6">
    <location>
        <begin position="247"/>
        <end position="309"/>
    </location>
</feature>
<dbReference type="Pfam" id="PF01938">
    <property type="entry name" value="TRAM"/>
    <property type="match status" value="1"/>
</dbReference>
<dbReference type="PROSITE" id="PS50926">
    <property type="entry name" value="TRAM"/>
    <property type="match status" value="1"/>
</dbReference>
<feature type="transmembrane region" description="Helical" evidence="5">
    <location>
        <begin position="56"/>
        <end position="77"/>
    </location>
</feature>
<keyword evidence="3" id="KW-0378">Hydrolase</keyword>
<evidence type="ECO:0000313" key="7">
    <source>
        <dbReference type="EMBL" id="PIR43257.1"/>
    </source>
</evidence>
<keyword evidence="5" id="KW-0812">Transmembrane</keyword>
<dbReference type="GO" id="GO:0004518">
    <property type="term" value="F:nuclease activity"/>
    <property type="evidence" value="ECO:0007669"/>
    <property type="project" value="UniProtKB-KW"/>
</dbReference>
<dbReference type="AlphaFoldDB" id="A0A2H0R9V8"/>
<dbReference type="SMART" id="SM00670">
    <property type="entry name" value="PINc"/>
    <property type="match status" value="1"/>
</dbReference>
<dbReference type="InterPro" id="IPR002792">
    <property type="entry name" value="TRAM_dom"/>
</dbReference>
<gene>
    <name evidence="7" type="ORF">COV24_03635</name>
</gene>
<dbReference type="CDD" id="cd09877">
    <property type="entry name" value="PIN_YacL-like"/>
    <property type="match status" value="1"/>
</dbReference>
<accession>A0A2H0R9V8</accession>
<name>A0A2H0R9V8_UNCKA</name>
<dbReference type="InterPro" id="IPR029060">
    <property type="entry name" value="PIN-like_dom_sf"/>
</dbReference>
<evidence type="ECO:0000256" key="3">
    <source>
        <dbReference type="ARBA" id="ARBA00022801"/>
    </source>
</evidence>
<evidence type="ECO:0000256" key="1">
    <source>
        <dbReference type="ARBA" id="ARBA00001946"/>
    </source>
</evidence>
<feature type="transmembrane region" description="Helical" evidence="5">
    <location>
        <begin position="27"/>
        <end position="50"/>
    </location>
</feature>
<sequence length="332" mass="37073">MKKTIDFVKNHFYVPSFKDPTQLAYEIIRIVISLLAGIFGFVVSQVIYFIDYPLLQVSYIGEAIVSVITFALFYYLIPFAIKAIAEGIRNIVHQTLKEGLLKDLKRPAPKKLKLKNFNTKPVLLDTSIIIDGRIKHLIQENFIDSQIIVPQFVVEELQLISDSKSKIKRDKGKRGLLILEEIKKNKKSNFKIYPTKPSNDVDKDLLQLAKKIKGKVATTDFNLNKVAKISGVPVLNVNLLANLLKTNIIPGDTISVKILKKGENNGQGIGYLSDGTMIVVTNGFDYIGKKVECIVDKVLQTDAGQMIFSHITTSFLSKNFAGDSTKKSAKSP</sequence>
<dbReference type="EMBL" id="PCXU01000030">
    <property type="protein sequence ID" value="PIR43257.1"/>
    <property type="molecule type" value="Genomic_DNA"/>
</dbReference>
<dbReference type="PANTHER" id="PTHR11603:SF147">
    <property type="entry name" value="MEMBRANE PROTEIN"/>
    <property type="match status" value="1"/>
</dbReference>
<keyword evidence="2" id="KW-0540">Nuclease</keyword>
<dbReference type="PANTHER" id="PTHR11603">
    <property type="entry name" value="AAA FAMILY ATPASE"/>
    <property type="match status" value="1"/>
</dbReference>
<organism evidence="7 8">
    <name type="scientific">candidate division WWE3 bacterium CG10_big_fil_rev_8_21_14_0_10_32_10</name>
    <dbReference type="NCBI Taxonomy" id="1975090"/>
    <lineage>
        <taxon>Bacteria</taxon>
        <taxon>Katanobacteria</taxon>
    </lineage>
</organism>
<reference evidence="7 8" key="1">
    <citation type="submission" date="2017-09" db="EMBL/GenBank/DDBJ databases">
        <title>Depth-based differentiation of microbial function through sediment-hosted aquifers and enrichment of novel symbionts in the deep terrestrial subsurface.</title>
        <authorList>
            <person name="Probst A.J."/>
            <person name="Ladd B."/>
            <person name="Jarett J.K."/>
            <person name="Geller-Mcgrath D.E."/>
            <person name="Sieber C.M."/>
            <person name="Emerson J.B."/>
            <person name="Anantharaman K."/>
            <person name="Thomas B.C."/>
            <person name="Malmstrom R."/>
            <person name="Stieglmeier M."/>
            <person name="Klingl A."/>
            <person name="Woyke T."/>
            <person name="Ryan C.M."/>
            <person name="Banfield J.F."/>
        </authorList>
    </citation>
    <scope>NUCLEOTIDE SEQUENCE [LARGE SCALE GENOMIC DNA]</scope>
    <source>
        <strain evidence="7">CG10_big_fil_rev_8_21_14_0_10_32_10</strain>
    </source>
</reference>
<dbReference type="Gene3D" id="3.40.50.1010">
    <property type="entry name" value="5'-nuclease"/>
    <property type="match status" value="1"/>
</dbReference>
<dbReference type="GO" id="GO:0016787">
    <property type="term" value="F:hydrolase activity"/>
    <property type="evidence" value="ECO:0007669"/>
    <property type="project" value="UniProtKB-KW"/>
</dbReference>
<evidence type="ECO:0000256" key="2">
    <source>
        <dbReference type="ARBA" id="ARBA00022722"/>
    </source>
</evidence>
<dbReference type="Proteomes" id="UP000230214">
    <property type="component" value="Unassembled WGS sequence"/>
</dbReference>
<evidence type="ECO:0000256" key="4">
    <source>
        <dbReference type="ARBA" id="ARBA00022842"/>
    </source>
</evidence>
<evidence type="ECO:0000313" key="8">
    <source>
        <dbReference type="Proteomes" id="UP000230214"/>
    </source>
</evidence>
<protein>
    <recommendedName>
        <fullName evidence="6">TRAM domain-containing protein</fullName>
    </recommendedName>
</protein>
<evidence type="ECO:0000256" key="5">
    <source>
        <dbReference type="SAM" id="Phobius"/>
    </source>
</evidence>
<evidence type="ECO:0000259" key="6">
    <source>
        <dbReference type="PROSITE" id="PS50926"/>
    </source>
</evidence>
<proteinExistence type="predicted"/>
<keyword evidence="4" id="KW-0460">Magnesium</keyword>